<dbReference type="SMART" id="SM01359">
    <property type="entry name" value="A2M_N_2"/>
    <property type="match status" value="1"/>
</dbReference>
<accession>A0A1L8FIF3</accession>
<evidence type="ECO:0000256" key="1">
    <source>
        <dbReference type="ARBA" id="ARBA00004613"/>
    </source>
</evidence>
<proteinExistence type="inferred from homology"/>
<feature type="domain" description="Alpha-2-macroglobulin" evidence="8">
    <location>
        <begin position="728"/>
        <end position="819"/>
    </location>
</feature>
<dbReference type="InterPro" id="IPR050473">
    <property type="entry name" value="A2M/Complement_sys"/>
</dbReference>
<keyword evidence="10" id="KW-1185">Reference proteome</keyword>
<dbReference type="InterPro" id="IPR002890">
    <property type="entry name" value="MG2"/>
</dbReference>
<dbReference type="OrthoDB" id="9998011at2759"/>
<organism evidence="10 11">
    <name type="scientific">Xenopus laevis</name>
    <name type="common">African clawed frog</name>
    <dbReference type="NCBI Taxonomy" id="8355"/>
    <lineage>
        <taxon>Eukaryota</taxon>
        <taxon>Metazoa</taxon>
        <taxon>Chordata</taxon>
        <taxon>Craniata</taxon>
        <taxon>Vertebrata</taxon>
        <taxon>Euteleostomi</taxon>
        <taxon>Amphibia</taxon>
        <taxon>Batrachia</taxon>
        <taxon>Anura</taxon>
        <taxon>Pipoidea</taxon>
        <taxon>Pipidae</taxon>
        <taxon>Xenopodinae</taxon>
        <taxon>Xenopus</taxon>
        <taxon>Xenopus</taxon>
    </lineage>
</organism>
<dbReference type="SMART" id="SM01419">
    <property type="entry name" value="Thiol-ester_cl"/>
    <property type="match status" value="1"/>
</dbReference>
<dbReference type="InterPro" id="IPR009048">
    <property type="entry name" value="A-macroglobulin_rcpt-bd"/>
</dbReference>
<dbReference type="Gene3D" id="2.60.40.690">
    <property type="entry name" value="Alpha-macroglobulin, receptor-binding domain"/>
    <property type="match status" value="1"/>
</dbReference>
<keyword evidence="6" id="KW-1015">Disulfide bond</keyword>
<dbReference type="STRING" id="8355.A0A1L8FIF3"/>
<dbReference type="InterPro" id="IPR040839">
    <property type="entry name" value="MG4"/>
</dbReference>
<dbReference type="Pfam" id="PF07677">
    <property type="entry name" value="A2M_recep"/>
    <property type="match status" value="1"/>
</dbReference>
<dbReference type="InterPro" id="IPR001599">
    <property type="entry name" value="Macroglobln_a2"/>
</dbReference>
<name>A0A1L8FIF3_XENLA</name>
<dbReference type="InterPro" id="IPR019742">
    <property type="entry name" value="MacrogloblnA2_CS"/>
</dbReference>
<dbReference type="InterPro" id="IPR011625">
    <property type="entry name" value="A2M_N_BRD"/>
</dbReference>
<dbReference type="GeneID" id="108695710"/>
<dbReference type="PANTHER" id="PTHR11412">
    <property type="entry name" value="MACROGLOBULIN / COMPLEMENT"/>
    <property type="match status" value="1"/>
</dbReference>
<dbReference type="SUPFAM" id="SSF49410">
    <property type="entry name" value="Alpha-macroglobulin receptor domain"/>
    <property type="match status" value="1"/>
</dbReference>
<evidence type="ECO:0000256" key="4">
    <source>
        <dbReference type="ARBA" id="ARBA00022690"/>
    </source>
</evidence>
<dbReference type="Gene3D" id="2.60.120.1540">
    <property type="match status" value="1"/>
</dbReference>
<dbReference type="InterPro" id="IPR014756">
    <property type="entry name" value="Ig_E-set"/>
</dbReference>
<dbReference type="OMA" id="NTYNEFK"/>
<evidence type="ECO:0000313" key="11">
    <source>
        <dbReference type="RefSeq" id="XP_041426099.1"/>
    </source>
</evidence>
<sequence length="1446" mass="160219">MLQQRLLMCVCFLGLITGVISKPRYALSVPVVLKSEENTTACINILDNEGPLQLDVNIEVNGVNYTIFSETVQANTIFKCKDFPVPAVAMIVPVFITMVATGQTDTYVERRAVVIDKMENICFVQLDKSQYKSGQKVRIRLISLNPQLLPVQETYPAIYVLDTLRSRMYQWLDKTPSQGVVALEFTLLSDAPPGLYQVVAERTSGTAVSQTFEVAEYVLPRFGMTVDAPNTISILDQTITFKISGKYTYGQGVPGKLSGRLCRQYSSSYPENSCNRNPEGLCHYIVEDVDSSGTLNYTVDLAQFQLDRSEFSMDLNHQITLTENGTGVQVTEAGSVFISNQIARVSFDNQAMQPYYKPGIPFGVAVTLVNAVGDPLSNKTIELLVRGNIVQNLTTDRNGKAWYEIDVSSYDQPQLDIQAIYKNTEKCHDSNWVMPVNSNDFYSVTRFYSRTMSYVEIRAPQQELSCGNSYSIKVYYAFGHKVNIGKVSFYYLVMSKSKIVKSGEELVTLNGSPHGAFSLNLTVSPELAPGFDVIVYIMLQSEVIAHKISLNTEKCFKHQVSLNFSSSQGTPGSNVNLTLSANPRSLCGLRVIDSSLLLLGPDKQLTTERVYNALRYRNLNGYYVGPYNVEPPAPLCIDVSQRILDDGFVYQPVDFPGQGNTYNEFKSVGLMFATNSSMYKPERCSHSYFTTAIFGLDNSDPSVTVNFVTTTLTVPEPISTVRKTFPEVWNFDLMSVGETGLSSLTQKVPDTITQWQASMVCLSEEKGIGITKYPSNFTSILPFFVEVSVPYSFTRGETLLLRAFVSNYLNQCIKVRVTLQPSRDYTADLQEGTQDMCVCPKGRASYSWNVTAKSIGVISFNVTAQTTFIGATCEGLQDLSQPPRSDTVITTVIVEAEGIEKEVTYSNLVCVEGSNTQIPFSITPPANMVKGSAKASVTVIGDPLGHAVNNPDSLIQLPTGCGEQNLVKLMPIPAVLAYLNCTGQLTKEIQDKAVQYISTGYVRQLGFKRYDGTFSAFGQSDPEGSSWLTALTFYTFEKIKQYTPVDPAVMNQALVSLERSQDLGSGCFKAIGTLFNNELKGGAENEISFTAYVVSALLETNYPGGQTLLRNALGCLDAASRREQSLYNMAMLFYAFSVSGNEERRNHMWAQLKKMAIQKDGGIHWERTNKPNAEKYPFFYAPAPSPEIEITAYILWGLTKRPRASQEDKSYTTQIAVWLVQQQNSQGGYRSTADTVVALQALAAYSCQEYKQGATNQVTVTLARRVIAMFNVQPNNRLLVQRRMLPSTSGNYGFAVSGNGCCLIQSTVKYNVPVQSKNSAFSLSVNTSSGNCVNGVAFTFPINITLSYNGIRNQSNMAVIDMKLLSGYTVQYKSLFQLRQKVSKVEQINNHLIVYLNSVQREPISLSVTLEMGNRVQNFQPQSVYAYDYYEQDENAVAGVRHPCSL</sequence>
<dbReference type="Pfam" id="PF07678">
    <property type="entry name" value="TED_complement"/>
    <property type="match status" value="1"/>
</dbReference>
<dbReference type="PaxDb" id="8355-A0A1L8FIF3"/>
<reference evidence="11" key="1">
    <citation type="submission" date="2025-08" db="UniProtKB">
        <authorList>
            <consortium name="RefSeq"/>
        </authorList>
    </citation>
    <scope>IDENTIFICATION</scope>
    <source>
        <strain evidence="11">J_2021</strain>
        <tissue evidence="11">Erythrocytes</tissue>
    </source>
</reference>
<evidence type="ECO:0000259" key="9">
    <source>
        <dbReference type="SMART" id="SM01361"/>
    </source>
</evidence>
<feature type="domain" description="Alpha-2-macroglobulin bait region" evidence="7">
    <location>
        <begin position="455"/>
        <end position="599"/>
    </location>
</feature>
<dbReference type="SMART" id="SM01360">
    <property type="entry name" value="A2M"/>
    <property type="match status" value="1"/>
</dbReference>
<evidence type="ECO:0000256" key="5">
    <source>
        <dbReference type="ARBA" id="ARBA00022900"/>
    </source>
</evidence>
<dbReference type="Gene3D" id="2.60.40.1930">
    <property type="match status" value="2"/>
</dbReference>
<protein>
    <submittedName>
        <fullName evidence="11">Ovostatin</fullName>
    </submittedName>
</protein>
<keyword evidence="5" id="KW-0722">Serine protease inhibitor</keyword>
<dbReference type="SUPFAM" id="SSF81296">
    <property type="entry name" value="E set domains"/>
    <property type="match status" value="1"/>
</dbReference>
<dbReference type="GO" id="GO:0005615">
    <property type="term" value="C:extracellular space"/>
    <property type="evidence" value="ECO:0007669"/>
    <property type="project" value="InterPro"/>
</dbReference>
<dbReference type="Gene3D" id="1.50.10.20">
    <property type="match status" value="1"/>
</dbReference>
<evidence type="ECO:0000256" key="6">
    <source>
        <dbReference type="ARBA" id="ARBA00023157"/>
    </source>
</evidence>
<dbReference type="Pfam" id="PF07703">
    <property type="entry name" value="A2M_BRD"/>
    <property type="match status" value="1"/>
</dbReference>
<keyword evidence="4" id="KW-0646">Protease inhibitor</keyword>
<dbReference type="PANTHER" id="PTHR11412:SF179">
    <property type="entry name" value="ALPHA-2-MACROGLOBULIN"/>
    <property type="match status" value="1"/>
</dbReference>
<gene>
    <name evidence="11" type="primary">LOC108695710</name>
</gene>
<dbReference type="SMART" id="SM01361">
    <property type="entry name" value="A2M_recep"/>
    <property type="match status" value="1"/>
</dbReference>
<evidence type="ECO:0000256" key="2">
    <source>
        <dbReference type="ARBA" id="ARBA00010952"/>
    </source>
</evidence>
<dbReference type="Gene3D" id="2.20.130.20">
    <property type="match status" value="1"/>
</dbReference>
<keyword evidence="3" id="KW-0964">Secreted</keyword>
<evidence type="ECO:0000259" key="7">
    <source>
        <dbReference type="SMART" id="SM01359"/>
    </source>
</evidence>
<dbReference type="Pfam" id="PF17789">
    <property type="entry name" value="MG4"/>
    <property type="match status" value="1"/>
</dbReference>
<dbReference type="Pfam" id="PF01835">
    <property type="entry name" value="MG2"/>
    <property type="match status" value="1"/>
</dbReference>
<dbReference type="InterPro" id="IPR041555">
    <property type="entry name" value="MG3"/>
</dbReference>
<evidence type="ECO:0000259" key="8">
    <source>
        <dbReference type="SMART" id="SM01360"/>
    </source>
</evidence>
<feature type="domain" description="Alpha-macroglobulin receptor-binding" evidence="9">
    <location>
        <begin position="1355"/>
        <end position="1440"/>
    </location>
</feature>
<dbReference type="PROSITE" id="PS00477">
    <property type="entry name" value="ALPHA_2_MACROGLOBULIN"/>
    <property type="match status" value="1"/>
</dbReference>
<evidence type="ECO:0000256" key="3">
    <source>
        <dbReference type="ARBA" id="ARBA00022525"/>
    </source>
</evidence>
<dbReference type="InterPro" id="IPR008930">
    <property type="entry name" value="Terpenoid_cyclase/PrenylTrfase"/>
</dbReference>
<dbReference type="Pfam" id="PF00207">
    <property type="entry name" value="A2M"/>
    <property type="match status" value="1"/>
</dbReference>
<comment type="subcellular location">
    <subcellularLocation>
        <location evidence="1">Secreted</location>
    </subcellularLocation>
</comment>
<dbReference type="Gene3D" id="2.60.40.10">
    <property type="entry name" value="Immunoglobulins"/>
    <property type="match status" value="2"/>
</dbReference>
<comment type="similarity">
    <text evidence="2">Belongs to the protease inhibitor I39 (alpha-2-macroglobulin) family.</text>
</comment>
<dbReference type="RefSeq" id="XP_041426099.1">
    <property type="nucleotide sequence ID" value="XM_041570165.1"/>
</dbReference>
<dbReference type="Pfam" id="PF17791">
    <property type="entry name" value="MG3"/>
    <property type="match status" value="1"/>
</dbReference>
<dbReference type="InterPro" id="IPR047565">
    <property type="entry name" value="Alpha-macroglob_thiol-ester_cl"/>
</dbReference>
<dbReference type="Proteomes" id="UP000186698">
    <property type="component" value="Chromosome 7L"/>
</dbReference>
<dbReference type="InterPro" id="IPR036595">
    <property type="entry name" value="A-macroglobulin_rcpt-bd_sf"/>
</dbReference>
<dbReference type="SUPFAM" id="SSF48239">
    <property type="entry name" value="Terpenoid cyclases/Protein prenyltransferases"/>
    <property type="match status" value="1"/>
</dbReference>
<evidence type="ECO:0000313" key="10">
    <source>
        <dbReference type="Proteomes" id="UP000186698"/>
    </source>
</evidence>
<dbReference type="GO" id="GO:0004867">
    <property type="term" value="F:serine-type endopeptidase inhibitor activity"/>
    <property type="evidence" value="ECO:0007669"/>
    <property type="project" value="UniProtKB-KW"/>
</dbReference>
<dbReference type="Gene3D" id="2.60.40.1940">
    <property type="match status" value="1"/>
</dbReference>
<dbReference type="InterPro" id="IPR013783">
    <property type="entry name" value="Ig-like_fold"/>
</dbReference>
<dbReference type="InterPro" id="IPR011626">
    <property type="entry name" value="Alpha-macroglobulin_TED"/>
</dbReference>
<dbReference type="KEGG" id="xla:108695710"/>